<evidence type="ECO:0000259" key="2">
    <source>
        <dbReference type="Pfam" id="PF05378"/>
    </source>
</evidence>
<dbReference type="AlphaFoldDB" id="A0A916TVX9"/>
<dbReference type="Pfam" id="PF01968">
    <property type="entry name" value="Hydantoinase_A"/>
    <property type="match status" value="1"/>
</dbReference>
<comment type="caution">
    <text evidence="4">The sequence shown here is derived from an EMBL/GenBank/DDBJ whole genome shotgun (WGS) entry which is preliminary data.</text>
</comment>
<dbReference type="SUPFAM" id="SSF53067">
    <property type="entry name" value="Actin-like ATPase domain"/>
    <property type="match status" value="1"/>
</dbReference>
<gene>
    <name evidence="4" type="ORF">GCM10010994_00050</name>
</gene>
<dbReference type="InterPro" id="IPR008040">
    <property type="entry name" value="Hydant_A_N"/>
</dbReference>
<dbReference type="GO" id="GO:0005829">
    <property type="term" value="C:cytosol"/>
    <property type="evidence" value="ECO:0007669"/>
    <property type="project" value="TreeGrafter"/>
</dbReference>
<dbReference type="RefSeq" id="WP_188607097.1">
    <property type="nucleotide sequence ID" value="NZ_BMGG01000001.1"/>
</dbReference>
<name>A0A916TVX9_9HYPH</name>
<evidence type="ECO:0000259" key="1">
    <source>
        <dbReference type="Pfam" id="PF01968"/>
    </source>
</evidence>
<dbReference type="InterPro" id="IPR002821">
    <property type="entry name" value="Hydantoinase_A"/>
</dbReference>
<dbReference type="GO" id="GO:0017168">
    <property type="term" value="F:5-oxoprolinase (ATP-hydrolyzing) activity"/>
    <property type="evidence" value="ECO:0007669"/>
    <property type="project" value="TreeGrafter"/>
</dbReference>
<dbReference type="PANTHER" id="PTHR11365:SF23">
    <property type="entry name" value="HYPOTHETICAL 5-OXOPROLINASE (EUROFUNG)-RELATED"/>
    <property type="match status" value="1"/>
</dbReference>
<dbReference type="EMBL" id="BMGG01000001">
    <property type="protein sequence ID" value="GGC44874.1"/>
    <property type="molecule type" value="Genomic_DNA"/>
</dbReference>
<reference evidence="4" key="2">
    <citation type="submission" date="2020-09" db="EMBL/GenBank/DDBJ databases">
        <authorList>
            <person name="Sun Q."/>
            <person name="Zhou Y."/>
        </authorList>
    </citation>
    <scope>NUCLEOTIDE SEQUENCE</scope>
    <source>
        <strain evidence="4">CGMCC 1.12919</strain>
    </source>
</reference>
<accession>A0A916TVX9</accession>
<keyword evidence="5" id="KW-1185">Reference proteome</keyword>
<feature type="domain" description="Acetophenone carboxylase-like C-terminal" evidence="3">
    <location>
        <begin position="509"/>
        <end position="665"/>
    </location>
</feature>
<evidence type="ECO:0000313" key="4">
    <source>
        <dbReference type="EMBL" id="GGC44874.1"/>
    </source>
</evidence>
<organism evidence="4 5">
    <name type="scientific">Chelatococcus reniformis</name>
    <dbReference type="NCBI Taxonomy" id="1494448"/>
    <lineage>
        <taxon>Bacteria</taxon>
        <taxon>Pseudomonadati</taxon>
        <taxon>Pseudomonadota</taxon>
        <taxon>Alphaproteobacteria</taxon>
        <taxon>Hyphomicrobiales</taxon>
        <taxon>Chelatococcaceae</taxon>
        <taxon>Chelatococcus</taxon>
    </lineage>
</organism>
<proteinExistence type="predicted"/>
<dbReference type="InterPro" id="IPR043129">
    <property type="entry name" value="ATPase_NBD"/>
</dbReference>
<dbReference type="GO" id="GO:0006749">
    <property type="term" value="P:glutathione metabolic process"/>
    <property type="evidence" value="ECO:0007669"/>
    <property type="project" value="TreeGrafter"/>
</dbReference>
<feature type="domain" description="Hydantoinase/oxoprolinase N-terminal" evidence="2">
    <location>
        <begin position="4"/>
        <end position="178"/>
    </location>
</feature>
<dbReference type="PANTHER" id="PTHR11365">
    <property type="entry name" value="5-OXOPROLINASE RELATED"/>
    <property type="match status" value="1"/>
</dbReference>
<evidence type="ECO:0000313" key="5">
    <source>
        <dbReference type="Proteomes" id="UP000637002"/>
    </source>
</evidence>
<dbReference type="InterPro" id="IPR049517">
    <property type="entry name" value="ACX-like_C"/>
</dbReference>
<dbReference type="Pfam" id="PF05378">
    <property type="entry name" value="Hydant_A_N"/>
    <property type="match status" value="1"/>
</dbReference>
<evidence type="ECO:0000259" key="3">
    <source>
        <dbReference type="Pfam" id="PF19278"/>
    </source>
</evidence>
<reference evidence="4" key="1">
    <citation type="journal article" date="2014" name="Int. J. Syst. Evol. Microbiol.">
        <title>Complete genome sequence of Corynebacterium casei LMG S-19264T (=DSM 44701T), isolated from a smear-ripened cheese.</title>
        <authorList>
            <consortium name="US DOE Joint Genome Institute (JGI-PGF)"/>
            <person name="Walter F."/>
            <person name="Albersmeier A."/>
            <person name="Kalinowski J."/>
            <person name="Ruckert C."/>
        </authorList>
    </citation>
    <scope>NUCLEOTIDE SEQUENCE</scope>
    <source>
        <strain evidence="4">CGMCC 1.12919</strain>
    </source>
</reference>
<protein>
    <submittedName>
        <fullName evidence="4">5-oxoprolinase</fullName>
    </submittedName>
</protein>
<dbReference type="Proteomes" id="UP000637002">
    <property type="component" value="Unassembled WGS sequence"/>
</dbReference>
<dbReference type="InterPro" id="IPR045079">
    <property type="entry name" value="Oxoprolinase-like"/>
</dbReference>
<dbReference type="Pfam" id="PF19278">
    <property type="entry name" value="Hydant_A_C"/>
    <property type="match status" value="1"/>
</dbReference>
<feature type="domain" description="Hydantoinase A/oxoprolinase" evidence="1">
    <location>
        <begin position="199"/>
        <end position="486"/>
    </location>
</feature>
<sequence length="672" mass="71729">MSYRLGIDIGGTFTDFVAYDEGNRVLSAWKNLSTPHDPIQGIMTGLNAFAGVADTSGIRLGTTVATNALLEGKGARVAYVTTRGFRDVPFIGRGNRRHHYDLAWVKPKPFVLRRDAVEVDERVGASGAIIEPLDEAQIEALADKFAADGEVEAVAVVLLHSYLTPTHEQRIKAIFKERLPGVPVSISYEVLPKWKEHFRSSTTICDAFIKPVVDRQLGSMQRQLQENGVKAQVVVMRSNGGEMSLGAAVEAPIQIAVSGPTGGVIAAKRTAELLGLPNLVTLDMGGTSTDVSTVVDGKEKFTTDFEIEWGRPIQIPMIDIRTIGAGGGSIARIDAGGMLVVGPESAGANPGPACYASGGTAPTVTDANVVLGRISASNFLGGSMALDAEAARRAVEPVAAALGYSVEQAALAIVRIANNNMVGALHTVLTEQGLDPRDFVLVAFGGAGPPHISDLMTEASIPRGLVPNFPGQFSAFGFTMADARVDRYRTVQLNSRFFDRERAASVMAELVAECRADLAGQGHHDITVSRSVEMRYLGQNYELEIPVTAEAFTDEEVAGLLDTFHTLHEARFGFRLADHMEIVNFLVTGVAHTGGLEFPVIAEADGPAGPLARRPVWFDEGWVDTPVYTRETLRAGHAISGPALVEEHASVTVLDPGKSLTVDRYGNLLIAA</sequence>